<feature type="transmembrane region" description="Helical" evidence="1">
    <location>
        <begin position="57"/>
        <end position="77"/>
    </location>
</feature>
<evidence type="ECO:0000313" key="2">
    <source>
        <dbReference type="EMBL" id="MEO9382970.1"/>
    </source>
</evidence>
<proteinExistence type="predicted"/>
<dbReference type="RefSeq" id="WP_347949625.1">
    <property type="nucleotide sequence ID" value="NZ_JBDXMI010000001.1"/>
</dbReference>
<reference evidence="2 3" key="1">
    <citation type="submission" date="2024-05" db="EMBL/GenBank/DDBJ databases">
        <authorList>
            <person name="De Oliveira J.P."/>
            <person name="Noriler S.A."/>
            <person name="De Oliveira A.G."/>
            <person name="Sipoli D.S."/>
        </authorList>
    </citation>
    <scope>NUCLEOTIDE SEQUENCE [LARGE SCALE GENOMIC DNA]</scope>
    <source>
        <strain evidence="2 3">LABIM192</strain>
    </source>
</reference>
<accession>A0ABV0IP23</accession>
<feature type="transmembrane region" description="Helical" evidence="1">
    <location>
        <begin position="144"/>
        <end position="167"/>
    </location>
</feature>
<feature type="transmembrane region" description="Helical" evidence="1">
    <location>
        <begin position="114"/>
        <end position="132"/>
    </location>
</feature>
<dbReference type="Proteomes" id="UP001462502">
    <property type="component" value="Unassembled WGS sequence"/>
</dbReference>
<protein>
    <recommendedName>
        <fullName evidence="4">DUF1295 domain-containing protein</fullName>
    </recommendedName>
</protein>
<feature type="transmembrane region" description="Helical" evidence="1">
    <location>
        <begin position="28"/>
        <end position="50"/>
    </location>
</feature>
<gene>
    <name evidence="2" type="ORF">ABI908_02415</name>
</gene>
<keyword evidence="3" id="KW-1185">Reference proteome</keyword>
<keyword evidence="1" id="KW-0472">Membrane</keyword>
<name>A0ABV0IP23_9NEIS</name>
<evidence type="ECO:0000313" key="3">
    <source>
        <dbReference type="Proteomes" id="UP001462502"/>
    </source>
</evidence>
<keyword evidence="1" id="KW-0812">Transmembrane</keyword>
<comment type="caution">
    <text evidence="2">The sequence shown here is derived from an EMBL/GenBank/DDBJ whole genome shotgun (WGS) entry which is preliminary data.</text>
</comment>
<organism evidence="2 3">
    <name type="scientific">Chromobacterium phragmitis</name>
    <dbReference type="NCBI Taxonomy" id="2202141"/>
    <lineage>
        <taxon>Bacteria</taxon>
        <taxon>Pseudomonadati</taxon>
        <taxon>Pseudomonadota</taxon>
        <taxon>Betaproteobacteria</taxon>
        <taxon>Neisseriales</taxon>
        <taxon>Chromobacteriaceae</taxon>
        <taxon>Chromobacterium</taxon>
    </lineage>
</organism>
<keyword evidence="1" id="KW-1133">Transmembrane helix</keyword>
<evidence type="ECO:0000256" key="1">
    <source>
        <dbReference type="SAM" id="Phobius"/>
    </source>
</evidence>
<evidence type="ECO:0008006" key="4">
    <source>
        <dbReference type="Google" id="ProtNLM"/>
    </source>
</evidence>
<sequence length="192" mass="22078">MVLLLLSLVLMVFWYVKKDGKVVDGVGYKFSALFAMLFSFVMFSVSYLFSDLSVWSFVVMPALWIGFFQYVIIFRIWSAAGRRELYHSYKMLTRARGMEGARDVRDTYSHLREHSNAVFIVVVEISVLAFLLKNMPRLERVEGVSGGVFIACVIIWLVPSLFLWSAANRFETEFKRYPAAFLGKYNGTRDGS</sequence>
<dbReference type="EMBL" id="JBDXMI010000001">
    <property type="protein sequence ID" value="MEO9382970.1"/>
    <property type="molecule type" value="Genomic_DNA"/>
</dbReference>